<dbReference type="Proteomes" id="UP001148018">
    <property type="component" value="Unassembled WGS sequence"/>
</dbReference>
<evidence type="ECO:0000313" key="2">
    <source>
        <dbReference type="EMBL" id="KAJ3601126.1"/>
    </source>
</evidence>
<sequence>MRGGLPRSRCIMLYTQPAASLLRGPRGGLTASHRTEAACLYLRSGSAAGRYVPTGGQTTCSDPPIGDRSPVSTGGGDRY</sequence>
<name>A0A9Q0E899_9TELE</name>
<comment type="caution">
    <text evidence="2">The sequence shown here is derived from an EMBL/GenBank/DDBJ whole genome shotgun (WGS) entry which is preliminary data.</text>
</comment>
<protein>
    <submittedName>
        <fullName evidence="2">Uncharacterized protein</fullName>
    </submittedName>
</protein>
<evidence type="ECO:0000313" key="3">
    <source>
        <dbReference type="Proteomes" id="UP001148018"/>
    </source>
</evidence>
<evidence type="ECO:0000256" key="1">
    <source>
        <dbReference type="SAM" id="MobiDB-lite"/>
    </source>
</evidence>
<accession>A0A9Q0E899</accession>
<feature type="region of interest" description="Disordered" evidence="1">
    <location>
        <begin position="54"/>
        <end position="79"/>
    </location>
</feature>
<proteinExistence type="predicted"/>
<organism evidence="2 3">
    <name type="scientific">Muraenolepis orangiensis</name>
    <name type="common">Patagonian moray cod</name>
    <dbReference type="NCBI Taxonomy" id="630683"/>
    <lineage>
        <taxon>Eukaryota</taxon>
        <taxon>Metazoa</taxon>
        <taxon>Chordata</taxon>
        <taxon>Craniata</taxon>
        <taxon>Vertebrata</taxon>
        <taxon>Euteleostomi</taxon>
        <taxon>Actinopterygii</taxon>
        <taxon>Neopterygii</taxon>
        <taxon>Teleostei</taxon>
        <taxon>Neoteleostei</taxon>
        <taxon>Acanthomorphata</taxon>
        <taxon>Zeiogadaria</taxon>
        <taxon>Gadariae</taxon>
        <taxon>Gadiformes</taxon>
        <taxon>Muraenolepidoidei</taxon>
        <taxon>Muraenolepididae</taxon>
        <taxon>Muraenolepis</taxon>
    </lineage>
</organism>
<dbReference type="AlphaFoldDB" id="A0A9Q0E899"/>
<keyword evidence="3" id="KW-1185">Reference proteome</keyword>
<gene>
    <name evidence="2" type="ORF">NHX12_032099</name>
</gene>
<reference evidence="2" key="1">
    <citation type="submission" date="2022-07" db="EMBL/GenBank/DDBJ databases">
        <title>Chromosome-level genome of Muraenolepis orangiensis.</title>
        <authorList>
            <person name="Kim J."/>
        </authorList>
    </citation>
    <scope>NUCLEOTIDE SEQUENCE</scope>
    <source>
        <strain evidence="2">KU_S4_2022</strain>
        <tissue evidence="2">Muscle</tissue>
    </source>
</reference>
<dbReference type="EMBL" id="JANIIK010000047">
    <property type="protein sequence ID" value="KAJ3601126.1"/>
    <property type="molecule type" value="Genomic_DNA"/>
</dbReference>